<feature type="repeat" description="TPR" evidence="1">
    <location>
        <begin position="149"/>
        <end position="182"/>
    </location>
</feature>
<dbReference type="InterPro" id="IPR024983">
    <property type="entry name" value="CHAT_dom"/>
</dbReference>
<dbReference type="PROSITE" id="PS50005">
    <property type="entry name" value="TPR"/>
    <property type="match status" value="1"/>
</dbReference>
<dbReference type="Gene3D" id="1.25.40.10">
    <property type="entry name" value="Tetratricopeptide repeat domain"/>
    <property type="match status" value="2"/>
</dbReference>
<accession>A0A5M5M7N1</accession>
<dbReference type="Proteomes" id="UP000478493">
    <property type="component" value="Unassembled WGS sequence"/>
</dbReference>
<dbReference type="InterPro" id="IPR019734">
    <property type="entry name" value="TPR_rpt"/>
</dbReference>
<dbReference type="Pfam" id="PF12770">
    <property type="entry name" value="CHAT"/>
    <property type="match status" value="1"/>
</dbReference>
<gene>
    <name evidence="3" type="ORF">F3B85_13975</name>
</gene>
<reference evidence="3 4" key="1">
    <citation type="journal article" date="2019" name="Nat. Med.">
        <title>A library of human gut bacterial isolates paired with longitudinal multiomics data enables mechanistic microbiome research.</title>
        <authorList>
            <person name="Poyet M."/>
            <person name="Groussin M."/>
            <person name="Gibbons S.M."/>
            <person name="Avila-Pacheco J."/>
            <person name="Jiang X."/>
            <person name="Kearney S.M."/>
            <person name="Perrotta A.R."/>
            <person name="Berdy B."/>
            <person name="Zhao S."/>
            <person name="Lieberman T.D."/>
            <person name="Swanson P.K."/>
            <person name="Smith M."/>
            <person name="Roesemann S."/>
            <person name="Alexander J.E."/>
            <person name="Rich S.A."/>
            <person name="Livny J."/>
            <person name="Vlamakis H."/>
            <person name="Clish C."/>
            <person name="Bullock K."/>
            <person name="Deik A."/>
            <person name="Scott J."/>
            <person name="Pierce K.A."/>
            <person name="Xavier R.J."/>
            <person name="Alm E.J."/>
        </authorList>
    </citation>
    <scope>NUCLEOTIDE SEQUENCE [LARGE SCALE GENOMIC DNA]</scope>
    <source>
        <strain evidence="3 4">BIOML-A41</strain>
    </source>
</reference>
<evidence type="ECO:0000313" key="4">
    <source>
        <dbReference type="Proteomes" id="UP000478493"/>
    </source>
</evidence>
<dbReference type="Pfam" id="PF13424">
    <property type="entry name" value="TPR_12"/>
    <property type="match status" value="1"/>
</dbReference>
<evidence type="ECO:0000259" key="2">
    <source>
        <dbReference type="Pfam" id="PF12770"/>
    </source>
</evidence>
<dbReference type="Pfam" id="PF13181">
    <property type="entry name" value="TPR_8"/>
    <property type="match status" value="1"/>
</dbReference>
<proteinExistence type="predicted"/>
<evidence type="ECO:0000256" key="1">
    <source>
        <dbReference type="PROSITE-ProRule" id="PRU00339"/>
    </source>
</evidence>
<sequence length="837" mass="94612">MVLNSPFSKYVLLIVFSACTSFVCSQTERFSVEEKVRWDVEKADSLATETPEYLSKLCDCIDTCIEDNRLDGLVEKIELALAINKKLDSGTNPVVAVTLLNKLGIVYLNLADYDRVAQITRQALDLLSLASNSSGSDSFASDSLTAMKVKVLNTLGMAYLEQKHFDKALATFRMALSEMRENNLLDDNLSLAITNNICSALFEDTSKDISTMEKELLAIVGVYKENFSPYSILYLSARNNLASFYMAMDQYDKALGLYEEVIKDFHDGNGTMNWQYVNTAWNYALTLYLAKRRDDALLWHKKCLEVIKELASRDFLFLSEQEREKYWRAHNHRLKHFLNFAILNYFDDEDKRYTAFAYDCELFAKNLLLSSAVAKQNAIYRSGNRELRAMWQQMKTLRNVSRDKESYELERKLINALKKEGISDEFSSDWQTIRQMLEPDEAAIEIINFPVEISKGEPEIYYFALIVRAGTEYPELIILGKEEWMYTILAESEETIGPLYNLIWESIVPYLTDIVTLYVAPSGLFSTISFAAFKNPDGSYIAGKYTIHNLLSTRDIAILKERKEKTSGKKDVVLFGGADFGLSASMLEASDNVDTAEESRSSLVRGTVDDLLNRRGQGFDFLPGSLAEVQAIEKITSAAKWKTSLFTDTKATETRLKSYSGNSSKVLHISTHGFYFSPPDKDSLLDVRRVQGNSFSKAVEPMMRSGLLLSGANNIWTGRTPADISNDGVLTAYEIANLDFSNTELVVLSACDTGLGDIDYSEGIYGLQRAFRLAGVRSMIISLWKVPDEETTALMTAFYIAWTSGLPMKQAFEKAQMDLRKRYPEEPYKWGGFVLIE</sequence>
<comment type="caution">
    <text evidence="3">The sequence shown here is derived from an EMBL/GenBank/DDBJ whole genome shotgun (WGS) entry which is preliminary data.</text>
</comment>
<dbReference type="PANTHER" id="PTHR10098">
    <property type="entry name" value="RAPSYN-RELATED"/>
    <property type="match status" value="1"/>
</dbReference>
<dbReference type="InterPro" id="IPR011990">
    <property type="entry name" value="TPR-like_helical_dom_sf"/>
</dbReference>
<evidence type="ECO:0000313" key="3">
    <source>
        <dbReference type="EMBL" id="KAA4535457.1"/>
    </source>
</evidence>
<keyword evidence="1" id="KW-0802">TPR repeat</keyword>
<dbReference type="RefSeq" id="WP_004304350.1">
    <property type="nucleotide sequence ID" value="NZ_CABKQC010000003.1"/>
</dbReference>
<organism evidence="3 4">
    <name type="scientific">Bacteroides ovatus</name>
    <dbReference type="NCBI Taxonomy" id="28116"/>
    <lineage>
        <taxon>Bacteria</taxon>
        <taxon>Pseudomonadati</taxon>
        <taxon>Bacteroidota</taxon>
        <taxon>Bacteroidia</taxon>
        <taxon>Bacteroidales</taxon>
        <taxon>Bacteroidaceae</taxon>
        <taxon>Bacteroides</taxon>
    </lineage>
</organism>
<feature type="domain" description="CHAT" evidence="2">
    <location>
        <begin position="496"/>
        <end position="836"/>
    </location>
</feature>
<dbReference type="EMBL" id="VWGP01000009">
    <property type="protein sequence ID" value="KAA4535457.1"/>
    <property type="molecule type" value="Genomic_DNA"/>
</dbReference>
<protein>
    <submittedName>
        <fullName evidence="3">CHAT domain-containing protein</fullName>
    </submittedName>
</protein>
<dbReference type="SUPFAM" id="SSF48452">
    <property type="entry name" value="TPR-like"/>
    <property type="match status" value="1"/>
</dbReference>
<name>A0A5M5M7N1_BACOV</name>
<dbReference type="AlphaFoldDB" id="A0A5M5M7N1"/>
<dbReference type="SMART" id="SM00028">
    <property type="entry name" value="TPR"/>
    <property type="match status" value="4"/>
</dbReference>